<accession>A0A6M5YJI9</accession>
<dbReference type="RefSeq" id="WP_171469393.1">
    <property type="nucleotide sequence ID" value="NZ_CP053452.2"/>
</dbReference>
<dbReference type="EMBL" id="CP053452">
    <property type="protein sequence ID" value="QJW93132.1"/>
    <property type="molecule type" value="Genomic_DNA"/>
</dbReference>
<sequence>MNVQQSVTSRSTSTANPPPLIGRYEPPDVRKEDRVYCRFRKGWCRVTGWGTGPIRWPRVQQIGVWGQPGLLVNATLERAVRTESALAISHWFGVSQKPVTWWRRAFGVGGHVGTPGSRQLRRRKDAGETPAPAMACAERVTEAPEPSTPVEVGGRPSERQPGAAPELARLGADRDEVIATELGRATAAVTWQRCDRGIPAPRRAVTPGLRWTTAEVALLGVNTDEVIAARIGRTVVAVTSKRIALRIPPFVPGQEPAGTKRIVQQPAQIRQENSDDST</sequence>
<gene>
    <name evidence="2" type="ORF">FTUN_0635</name>
</gene>
<feature type="region of interest" description="Disordered" evidence="1">
    <location>
        <begin position="1"/>
        <end position="26"/>
    </location>
</feature>
<keyword evidence="3" id="KW-1185">Reference proteome</keyword>
<evidence type="ECO:0000313" key="3">
    <source>
        <dbReference type="Proteomes" id="UP000503447"/>
    </source>
</evidence>
<evidence type="ECO:0000256" key="1">
    <source>
        <dbReference type="SAM" id="MobiDB-lite"/>
    </source>
</evidence>
<protein>
    <submittedName>
        <fullName evidence="2">Uncharacterized protein</fullName>
    </submittedName>
</protein>
<dbReference type="AlphaFoldDB" id="A0A6M5YJI9"/>
<evidence type="ECO:0000313" key="2">
    <source>
        <dbReference type="EMBL" id="QJW93132.1"/>
    </source>
</evidence>
<organism evidence="2 3">
    <name type="scientific">Frigoriglobus tundricola</name>
    <dbReference type="NCBI Taxonomy" id="2774151"/>
    <lineage>
        <taxon>Bacteria</taxon>
        <taxon>Pseudomonadati</taxon>
        <taxon>Planctomycetota</taxon>
        <taxon>Planctomycetia</taxon>
        <taxon>Gemmatales</taxon>
        <taxon>Gemmataceae</taxon>
        <taxon>Frigoriglobus</taxon>
    </lineage>
</organism>
<feature type="compositionally biased region" description="Low complexity" evidence="1">
    <location>
        <begin position="1"/>
        <end position="14"/>
    </location>
</feature>
<proteinExistence type="predicted"/>
<dbReference type="Proteomes" id="UP000503447">
    <property type="component" value="Chromosome"/>
</dbReference>
<feature type="region of interest" description="Disordered" evidence="1">
    <location>
        <begin position="254"/>
        <end position="278"/>
    </location>
</feature>
<dbReference type="KEGG" id="ftj:FTUN_0635"/>
<feature type="region of interest" description="Disordered" evidence="1">
    <location>
        <begin position="113"/>
        <end position="168"/>
    </location>
</feature>
<reference evidence="3" key="1">
    <citation type="submission" date="2020-05" db="EMBL/GenBank/DDBJ databases">
        <title>Frigoriglobus tundricola gen. nov., sp. nov., a psychrotolerant cellulolytic planctomycete of the family Gemmataceae with two divergent copies of 16S rRNA gene.</title>
        <authorList>
            <person name="Kulichevskaya I.S."/>
            <person name="Ivanova A.A."/>
            <person name="Naumoff D.G."/>
            <person name="Beletsky A.V."/>
            <person name="Rijpstra W.I.C."/>
            <person name="Sinninghe Damste J.S."/>
            <person name="Mardanov A.V."/>
            <person name="Ravin N.V."/>
            <person name="Dedysh S.N."/>
        </authorList>
    </citation>
    <scope>NUCLEOTIDE SEQUENCE [LARGE SCALE GENOMIC DNA]</scope>
    <source>
        <strain evidence="3">PL17</strain>
    </source>
</reference>
<name>A0A6M5YJI9_9BACT</name>